<reference evidence="2" key="1">
    <citation type="submission" date="2023-07" db="EMBL/GenBank/DDBJ databases">
        <authorList>
            <consortium name="AG Swart"/>
            <person name="Singh M."/>
            <person name="Singh A."/>
            <person name="Seah K."/>
            <person name="Emmerich C."/>
        </authorList>
    </citation>
    <scope>NUCLEOTIDE SEQUENCE</scope>
    <source>
        <strain evidence="2">DP1</strain>
    </source>
</reference>
<dbReference type="Pfam" id="PF02493">
    <property type="entry name" value="MORN"/>
    <property type="match status" value="7"/>
</dbReference>
<dbReference type="Proteomes" id="UP001295684">
    <property type="component" value="Unassembled WGS sequence"/>
</dbReference>
<comment type="caution">
    <text evidence="2">The sequence shown here is derived from an EMBL/GenBank/DDBJ whole genome shotgun (WGS) entry which is preliminary data.</text>
</comment>
<sequence>MSWFEKLSNKIFCGCSPCQVEEEQIGTMDTELLEENKKGAMSSNEKVDDHRVSLFVKDMGGSFDFDLNRPEADKTITSSSVMNKILKNASEEVKRIYKKYGQYKYSIYDWYNLGLDKDDLVEEQDFSSYCGEVRKGTQVREGKGVSLGSQGDLYEGFFKHGRQYGKGRMIFHNNTLYQGDFKNGIAHGFGIFIDCESGGMRKAEFKQGKIHGEGIEKWADGTTFKGFYRKGKKSGFGVFRWADGSSYEGDLQKDELNGLGTLKMPDGRKYEGHFENSNMHGEGTFYWPDGKRYVGSYRNGQKHGRGKMMFPDGQEYYGEWVDGDVTGDTFITDENGKKTKQYVEKGEVIKNLTNLF</sequence>
<proteinExistence type="predicted"/>
<accession>A0AAD1XI86</accession>
<dbReference type="Gene3D" id="2.20.110.10">
    <property type="entry name" value="Histone H3 K4-specific methyltransferase SET7/9 N-terminal domain"/>
    <property type="match status" value="4"/>
</dbReference>
<dbReference type="AlphaFoldDB" id="A0AAD1XI86"/>
<protein>
    <recommendedName>
        <fullName evidence="4">MORN repeat protein</fullName>
    </recommendedName>
</protein>
<organism evidence="2 3">
    <name type="scientific">Euplotes crassus</name>
    <dbReference type="NCBI Taxonomy" id="5936"/>
    <lineage>
        <taxon>Eukaryota</taxon>
        <taxon>Sar</taxon>
        <taxon>Alveolata</taxon>
        <taxon>Ciliophora</taxon>
        <taxon>Intramacronucleata</taxon>
        <taxon>Spirotrichea</taxon>
        <taxon>Hypotrichia</taxon>
        <taxon>Euplotida</taxon>
        <taxon>Euplotidae</taxon>
        <taxon>Moneuplotes</taxon>
    </lineage>
</organism>
<dbReference type="PANTHER" id="PTHR23084">
    <property type="entry name" value="PHOSPHATIDYLINOSITOL-4-PHOSPHATE 5-KINASE RELATED"/>
    <property type="match status" value="1"/>
</dbReference>
<keyword evidence="1" id="KW-0677">Repeat</keyword>
<evidence type="ECO:0000313" key="3">
    <source>
        <dbReference type="Proteomes" id="UP001295684"/>
    </source>
</evidence>
<dbReference type="SUPFAM" id="SSF82185">
    <property type="entry name" value="Histone H3 K4-specific methyltransferase SET7/9 N-terminal domain"/>
    <property type="match status" value="2"/>
</dbReference>
<dbReference type="SMART" id="SM00698">
    <property type="entry name" value="MORN"/>
    <property type="match status" value="7"/>
</dbReference>
<dbReference type="InterPro" id="IPR003409">
    <property type="entry name" value="MORN"/>
</dbReference>
<dbReference type="EMBL" id="CAMPGE010014517">
    <property type="protein sequence ID" value="CAI2373184.1"/>
    <property type="molecule type" value="Genomic_DNA"/>
</dbReference>
<name>A0AAD1XI86_EUPCR</name>
<dbReference type="PANTHER" id="PTHR23084:SF179">
    <property type="entry name" value="OS10G0565000 PROTEIN"/>
    <property type="match status" value="1"/>
</dbReference>
<gene>
    <name evidence="2" type="ORF">ECRASSUSDP1_LOCUS14524</name>
</gene>
<evidence type="ECO:0000256" key="1">
    <source>
        <dbReference type="ARBA" id="ARBA00022737"/>
    </source>
</evidence>
<keyword evidence="3" id="KW-1185">Reference proteome</keyword>
<evidence type="ECO:0008006" key="4">
    <source>
        <dbReference type="Google" id="ProtNLM"/>
    </source>
</evidence>
<evidence type="ECO:0000313" key="2">
    <source>
        <dbReference type="EMBL" id="CAI2373184.1"/>
    </source>
</evidence>